<accession>A0A0D1DWA3</accession>
<sequence>MAIRVDSARRATTHSLLLSAVEQQKCAVYMMITTFDYIGISLVLTYFADNQISIQVSALSDFKPALLCHAQLARSIHTRDMHVHSRPATVLPDYVEHKPWIQRQTNSLFLPSVLPIHLRALDLLPHLSSMPISTTLACPDCAVRRNSPLPVCALK</sequence>
<evidence type="ECO:0000256" key="1">
    <source>
        <dbReference type="SAM" id="Phobius"/>
    </source>
</evidence>
<reference evidence="2 3" key="1">
    <citation type="journal article" date="2006" name="Nature">
        <title>Insights from the genome of the biotrophic fungal plant pathogen Ustilago maydis.</title>
        <authorList>
            <person name="Kamper J."/>
            <person name="Kahmann R."/>
            <person name="Bolker M."/>
            <person name="Ma L.J."/>
            <person name="Brefort T."/>
            <person name="Saville B.J."/>
            <person name="Banuett F."/>
            <person name="Kronstad J.W."/>
            <person name="Gold S.E."/>
            <person name="Muller O."/>
            <person name="Perlin M.H."/>
            <person name="Wosten H.A."/>
            <person name="de Vries R."/>
            <person name="Ruiz-Herrera J."/>
            <person name="Reynaga-Pena C.G."/>
            <person name="Snetselaar K."/>
            <person name="McCann M."/>
            <person name="Perez-Martin J."/>
            <person name="Feldbrugge M."/>
            <person name="Basse C.W."/>
            <person name="Steinberg G."/>
            <person name="Ibeas J.I."/>
            <person name="Holloman W."/>
            <person name="Guzman P."/>
            <person name="Farman M."/>
            <person name="Stajich J.E."/>
            <person name="Sentandreu R."/>
            <person name="Gonzalez-Prieto J.M."/>
            <person name="Kennell J.C."/>
            <person name="Molina L."/>
            <person name="Schirawski J."/>
            <person name="Mendoza-Mendoza A."/>
            <person name="Greilinger D."/>
            <person name="Munch K."/>
            <person name="Rossel N."/>
            <person name="Scherer M."/>
            <person name="Vranes M."/>
            <person name="Ladendorf O."/>
            <person name="Vincon V."/>
            <person name="Fuchs U."/>
            <person name="Sandrock B."/>
            <person name="Meng S."/>
            <person name="Ho E.C."/>
            <person name="Cahill M.J."/>
            <person name="Boyce K.J."/>
            <person name="Klose J."/>
            <person name="Klosterman S.J."/>
            <person name="Deelstra H.J."/>
            <person name="Ortiz-Castellanos L."/>
            <person name="Li W."/>
            <person name="Sanchez-Alonso P."/>
            <person name="Schreier P.H."/>
            <person name="Hauser-Hahn I."/>
            <person name="Vaupel M."/>
            <person name="Koopmann E."/>
            <person name="Friedrich G."/>
            <person name="Voss H."/>
            <person name="Schluter T."/>
            <person name="Margolis J."/>
            <person name="Platt D."/>
            <person name="Swimmer C."/>
            <person name="Gnirke A."/>
            <person name="Chen F."/>
            <person name="Vysotskaia V."/>
            <person name="Mannhaupt G."/>
            <person name="Guldener U."/>
            <person name="Munsterkotter M."/>
            <person name="Haase D."/>
            <person name="Oesterheld M."/>
            <person name="Mewes H.W."/>
            <person name="Mauceli E.W."/>
            <person name="DeCaprio D."/>
            <person name="Wade C.M."/>
            <person name="Butler J."/>
            <person name="Young S."/>
            <person name="Jaffe D.B."/>
            <person name="Calvo S."/>
            <person name="Nusbaum C."/>
            <person name="Galagan J."/>
            <person name="Birren B.W."/>
        </authorList>
    </citation>
    <scope>NUCLEOTIDE SEQUENCE [LARGE SCALE GENOMIC DNA]</scope>
    <source>
        <strain evidence="3">DSM 14603 / FGSC 9021 / UM521</strain>
    </source>
</reference>
<keyword evidence="1" id="KW-0812">Transmembrane</keyword>
<dbReference type="EMBL" id="CM003150">
    <property type="protein sequence ID" value="KIS67941.1"/>
    <property type="molecule type" value="Genomic_DNA"/>
</dbReference>
<name>A0A0D1DWA3_MYCMD</name>
<dbReference type="GeneID" id="23568000"/>
<evidence type="ECO:0000313" key="3">
    <source>
        <dbReference type="Proteomes" id="UP000000561"/>
    </source>
</evidence>
<dbReference type="RefSeq" id="XP_011390595.1">
    <property type="nucleotide sequence ID" value="XM_011392293.1"/>
</dbReference>
<keyword evidence="1" id="KW-1133">Transmembrane helix</keyword>
<dbReference type="Proteomes" id="UP000000561">
    <property type="component" value="Chromosome 11"/>
</dbReference>
<keyword evidence="3" id="KW-1185">Reference proteome</keyword>
<feature type="transmembrane region" description="Helical" evidence="1">
    <location>
        <begin position="26"/>
        <end position="48"/>
    </location>
</feature>
<evidence type="ECO:0000313" key="2">
    <source>
        <dbReference type="EMBL" id="KIS67941.1"/>
    </source>
</evidence>
<gene>
    <name evidence="2" type="ORF">UMAG_12249</name>
</gene>
<keyword evidence="1" id="KW-0472">Membrane</keyword>
<organism evidence="2 3">
    <name type="scientific">Mycosarcoma maydis</name>
    <name type="common">Corn smut fungus</name>
    <name type="synonym">Ustilago maydis</name>
    <dbReference type="NCBI Taxonomy" id="5270"/>
    <lineage>
        <taxon>Eukaryota</taxon>
        <taxon>Fungi</taxon>
        <taxon>Dikarya</taxon>
        <taxon>Basidiomycota</taxon>
        <taxon>Ustilaginomycotina</taxon>
        <taxon>Ustilaginomycetes</taxon>
        <taxon>Ustilaginales</taxon>
        <taxon>Ustilaginaceae</taxon>
        <taxon>Mycosarcoma</taxon>
    </lineage>
</organism>
<dbReference type="AlphaFoldDB" id="A0A0D1DWA3"/>
<dbReference type="InParanoid" id="A0A0D1DWA3"/>
<proteinExistence type="predicted"/>
<protein>
    <submittedName>
        <fullName evidence="2">Uncharacterized protein</fullName>
    </submittedName>
</protein>
<dbReference type="KEGG" id="uma:UMAG_12249"/>
<dbReference type="VEuPathDB" id="FungiDB:UMAG_12249"/>